<protein>
    <recommendedName>
        <fullName evidence="4 17">Undecaprenyl-diphosphatase</fullName>
        <ecNumber evidence="3 17">3.6.1.27</ecNumber>
    </recommendedName>
    <alternativeName>
        <fullName evidence="15 17">Bacitracin resistance protein</fullName>
    </alternativeName>
    <alternativeName>
        <fullName evidence="14 17">Undecaprenyl pyrophosphate phosphatase</fullName>
    </alternativeName>
</protein>
<keyword evidence="5 17" id="KW-1003">Cell membrane</keyword>
<dbReference type="NCBIfam" id="TIGR00753">
    <property type="entry name" value="undec_PP_bacA"/>
    <property type="match status" value="1"/>
</dbReference>
<dbReference type="RefSeq" id="WP_258311531.1">
    <property type="nucleotide sequence ID" value="NZ_JBHUMR010000008.1"/>
</dbReference>
<evidence type="ECO:0000256" key="11">
    <source>
        <dbReference type="ARBA" id="ARBA00023136"/>
    </source>
</evidence>
<keyword evidence="9 17" id="KW-0573">Peptidoglycan synthesis</keyword>
<name>A0ABW5PQ64_9BACI</name>
<keyword evidence="6 17" id="KW-0812">Transmembrane</keyword>
<evidence type="ECO:0000256" key="2">
    <source>
        <dbReference type="ARBA" id="ARBA00010621"/>
    </source>
</evidence>
<dbReference type="PANTHER" id="PTHR30622:SF3">
    <property type="entry name" value="UNDECAPRENYL-DIPHOSPHATASE"/>
    <property type="match status" value="1"/>
</dbReference>
<feature type="transmembrane region" description="Helical" evidence="17">
    <location>
        <begin position="238"/>
        <end position="259"/>
    </location>
</feature>
<evidence type="ECO:0000256" key="17">
    <source>
        <dbReference type="HAMAP-Rule" id="MF_01006"/>
    </source>
</evidence>
<evidence type="ECO:0000256" key="4">
    <source>
        <dbReference type="ARBA" id="ARBA00021581"/>
    </source>
</evidence>
<evidence type="ECO:0000256" key="15">
    <source>
        <dbReference type="ARBA" id="ARBA00032932"/>
    </source>
</evidence>
<evidence type="ECO:0000256" key="16">
    <source>
        <dbReference type="ARBA" id="ARBA00047594"/>
    </source>
</evidence>
<dbReference type="EC" id="3.6.1.27" evidence="3 17"/>
<dbReference type="Proteomes" id="UP001597458">
    <property type="component" value="Unassembled WGS sequence"/>
</dbReference>
<evidence type="ECO:0000256" key="7">
    <source>
        <dbReference type="ARBA" id="ARBA00022801"/>
    </source>
</evidence>
<sequence length="260" mass="28819">MGAVEGLTEFAPVSSTGHMILVGHLLGIEGNQKVATFEVVVQLGSILAVVVVFWERILNIMGFNTRLREEHDLGKLRYTHILIGILPFFLVGTLFYDFIKSLFKPETVVLSLILGGILMIVAELIRPSQPMTQTLDQITYGQAVGIGLFQCLAIIPGFSRMGATLSGGLLLNINHKTASEFSFIMAIPIMFAASGKDLLENWSELQINDLPLFIAGFITAFIVALIAIRFFLSLINKIKLIPFALYRFILAILFWLFILN</sequence>
<comment type="similarity">
    <text evidence="2 17">Belongs to the UppP family.</text>
</comment>
<gene>
    <name evidence="17" type="primary">uppP</name>
    <name evidence="18" type="ORF">ACFSTF_06875</name>
</gene>
<evidence type="ECO:0000256" key="3">
    <source>
        <dbReference type="ARBA" id="ARBA00012374"/>
    </source>
</evidence>
<evidence type="ECO:0000256" key="8">
    <source>
        <dbReference type="ARBA" id="ARBA00022960"/>
    </source>
</evidence>
<comment type="miscellaneous">
    <text evidence="17">Bacitracin is thought to be involved in the inhibition of peptidoglycan synthesis by sequestering undecaprenyl diphosphate, thereby reducing the pool of lipid carrier available.</text>
</comment>
<evidence type="ECO:0000256" key="6">
    <source>
        <dbReference type="ARBA" id="ARBA00022692"/>
    </source>
</evidence>
<keyword evidence="19" id="KW-1185">Reference proteome</keyword>
<keyword evidence="12 17" id="KW-0046">Antibiotic resistance</keyword>
<dbReference type="GO" id="GO:0050380">
    <property type="term" value="F:undecaprenyl-diphosphatase activity"/>
    <property type="evidence" value="ECO:0007669"/>
    <property type="project" value="UniProtKB-EC"/>
</dbReference>
<evidence type="ECO:0000256" key="13">
    <source>
        <dbReference type="ARBA" id="ARBA00023316"/>
    </source>
</evidence>
<evidence type="ECO:0000256" key="9">
    <source>
        <dbReference type="ARBA" id="ARBA00022984"/>
    </source>
</evidence>
<proteinExistence type="inferred from homology"/>
<keyword evidence="13 17" id="KW-0961">Cell wall biogenesis/degradation</keyword>
<keyword evidence="7 17" id="KW-0378">Hydrolase</keyword>
<reference evidence="19" key="1">
    <citation type="journal article" date="2019" name="Int. J. Syst. Evol. Microbiol.">
        <title>The Global Catalogue of Microorganisms (GCM) 10K type strain sequencing project: providing services to taxonomists for standard genome sequencing and annotation.</title>
        <authorList>
            <consortium name="The Broad Institute Genomics Platform"/>
            <consortium name="The Broad Institute Genome Sequencing Center for Infectious Disease"/>
            <person name="Wu L."/>
            <person name="Ma J."/>
        </authorList>
    </citation>
    <scope>NUCLEOTIDE SEQUENCE [LARGE SCALE GENOMIC DNA]</scope>
    <source>
        <strain evidence="19">TISTR 2241</strain>
    </source>
</reference>
<keyword evidence="8 17" id="KW-0133">Cell shape</keyword>
<feature type="transmembrane region" description="Helical" evidence="17">
    <location>
        <begin position="39"/>
        <end position="58"/>
    </location>
</feature>
<accession>A0ABW5PQ64</accession>
<keyword evidence="11 17" id="KW-0472">Membrane</keyword>
<comment type="caution">
    <text evidence="18">The sequence shown here is derived from an EMBL/GenBank/DDBJ whole genome shotgun (WGS) entry which is preliminary data.</text>
</comment>
<comment type="catalytic activity">
    <reaction evidence="16 17">
        <text>di-trans,octa-cis-undecaprenyl diphosphate + H2O = di-trans,octa-cis-undecaprenyl phosphate + phosphate + H(+)</text>
        <dbReference type="Rhea" id="RHEA:28094"/>
        <dbReference type="ChEBI" id="CHEBI:15377"/>
        <dbReference type="ChEBI" id="CHEBI:15378"/>
        <dbReference type="ChEBI" id="CHEBI:43474"/>
        <dbReference type="ChEBI" id="CHEBI:58405"/>
        <dbReference type="ChEBI" id="CHEBI:60392"/>
        <dbReference type="EC" id="3.6.1.27"/>
    </reaction>
</comment>
<comment type="function">
    <text evidence="17">Catalyzes the dephosphorylation of undecaprenyl diphosphate (UPP). Confers resistance to bacitracin.</text>
</comment>
<dbReference type="InterPro" id="IPR003824">
    <property type="entry name" value="UppP"/>
</dbReference>
<dbReference type="HAMAP" id="MF_01006">
    <property type="entry name" value="Undec_diphosphatase"/>
    <property type="match status" value="1"/>
</dbReference>
<evidence type="ECO:0000256" key="12">
    <source>
        <dbReference type="ARBA" id="ARBA00023251"/>
    </source>
</evidence>
<evidence type="ECO:0000313" key="19">
    <source>
        <dbReference type="Proteomes" id="UP001597458"/>
    </source>
</evidence>
<feature type="transmembrane region" description="Helical" evidence="17">
    <location>
        <begin position="211"/>
        <end position="232"/>
    </location>
</feature>
<feature type="transmembrane region" description="Helical" evidence="17">
    <location>
        <begin position="108"/>
        <end position="126"/>
    </location>
</feature>
<dbReference type="NCBIfam" id="NF001390">
    <property type="entry name" value="PRK00281.1-4"/>
    <property type="match status" value="1"/>
</dbReference>
<feature type="transmembrane region" description="Helical" evidence="17">
    <location>
        <begin position="138"/>
        <end position="158"/>
    </location>
</feature>
<organism evidence="18 19">
    <name type="scientific">Terrilactibacillus laevilacticus</name>
    <dbReference type="NCBI Taxonomy" id="1380157"/>
    <lineage>
        <taxon>Bacteria</taxon>
        <taxon>Bacillati</taxon>
        <taxon>Bacillota</taxon>
        <taxon>Bacilli</taxon>
        <taxon>Bacillales</taxon>
        <taxon>Bacillaceae</taxon>
        <taxon>Terrilactibacillus</taxon>
    </lineage>
</organism>
<evidence type="ECO:0000256" key="5">
    <source>
        <dbReference type="ARBA" id="ARBA00022475"/>
    </source>
</evidence>
<evidence type="ECO:0000256" key="10">
    <source>
        <dbReference type="ARBA" id="ARBA00022989"/>
    </source>
</evidence>
<evidence type="ECO:0000256" key="1">
    <source>
        <dbReference type="ARBA" id="ARBA00004651"/>
    </source>
</evidence>
<keyword evidence="10 17" id="KW-1133">Transmembrane helix</keyword>
<comment type="subcellular location">
    <subcellularLocation>
        <location evidence="1 17">Cell membrane</location>
        <topology evidence="1 17">Multi-pass membrane protein</topology>
    </subcellularLocation>
</comment>
<dbReference type="EMBL" id="JBHUMR010000008">
    <property type="protein sequence ID" value="MFD2617035.1"/>
    <property type="molecule type" value="Genomic_DNA"/>
</dbReference>
<evidence type="ECO:0000256" key="14">
    <source>
        <dbReference type="ARBA" id="ARBA00032707"/>
    </source>
</evidence>
<dbReference type="Pfam" id="PF02673">
    <property type="entry name" value="BacA"/>
    <property type="match status" value="1"/>
</dbReference>
<dbReference type="PANTHER" id="PTHR30622">
    <property type="entry name" value="UNDECAPRENYL-DIPHOSPHATASE"/>
    <property type="match status" value="1"/>
</dbReference>
<feature type="transmembrane region" description="Helical" evidence="17">
    <location>
        <begin position="78"/>
        <end position="96"/>
    </location>
</feature>
<evidence type="ECO:0000313" key="18">
    <source>
        <dbReference type="EMBL" id="MFD2617035.1"/>
    </source>
</evidence>